<feature type="domain" description="HTH lysR-type" evidence="5">
    <location>
        <begin position="1"/>
        <end position="58"/>
    </location>
</feature>
<sequence length="314" mass="35497">MYLSQLELLCEVVRVKSFSKAAKLLNLGEFFLRNQIAAVENYYGVQIFERGTGEVILTEIGEEVVRHAREIIKMHNALEKKIDSYQEAENNRIIIGASHTVSNYVLPCILWNFQEKYPLTRVDMQVHHSRTVLSLLKKGKIHLAVVEEDAVIEDMDKYVIYPVSDDELLVIAPYELPWIGKDSISWEELSKAALIVPCEGSGIRKVFENTLNSKGIALNQLVVKKEVDSMNALKMAVEAGAGLSICTRIAVGKEIHTRRLHPLRIEGEAIKFHYVLIYRDDSVLNSAGKRFIRMLMDSGSPPSCRLSGSHKEIF</sequence>
<evidence type="ECO:0000256" key="4">
    <source>
        <dbReference type="ARBA" id="ARBA00023163"/>
    </source>
</evidence>
<evidence type="ECO:0000256" key="1">
    <source>
        <dbReference type="ARBA" id="ARBA00009437"/>
    </source>
</evidence>
<evidence type="ECO:0000313" key="7">
    <source>
        <dbReference type="Proteomes" id="UP000002377"/>
    </source>
</evidence>
<dbReference type="SUPFAM" id="SSF53850">
    <property type="entry name" value="Periplasmic binding protein-like II"/>
    <property type="match status" value="1"/>
</dbReference>
<dbReference type="Proteomes" id="UP000002377">
    <property type="component" value="Chromosome"/>
</dbReference>
<dbReference type="InterPro" id="IPR005119">
    <property type="entry name" value="LysR_subst-bd"/>
</dbReference>
<dbReference type="PANTHER" id="PTHR30126">
    <property type="entry name" value="HTH-TYPE TRANSCRIPTIONAL REGULATOR"/>
    <property type="match status" value="1"/>
</dbReference>
<keyword evidence="4" id="KW-0804">Transcription</keyword>
<dbReference type="GO" id="GO:0000976">
    <property type="term" value="F:transcription cis-regulatory region binding"/>
    <property type="evidence" value="ECO:0007669"/>
    <property type="project" value="TreeGrafter"/>
</dbReference>
<dbReference type="EMBL" id="CP002028">
    <property type="protein sequence ID" value="ADG81386.1"/>
    <property type="molecule type" value="Genomic_DNA"/>
</dbReference>
<dbReference type="InterPro" id="IPR036388">
    <property type="entry name" value="WH-like_DNA-bd_sf"/>
</dbReference>
<keyword evidence="2" id="KW-0805">Transcription regulation</keyword>
<accession>D5XB66</accession>
<dbReference type="Gene3D" id="3.40.190.290">
    <property type="match status" value="1"/>
</dbReference>
<dbReference type="KEGG" id="tjr:TherJR_0505"/>
<dbReference type="RefSeq" id="WP_013119409.1">
    <property type="nucleotide sequence ID" value="NC_014152.1"/>
</dbReference>
<gene>
    <name evidence="6" type="ordered locus">TherJR_0505</name>
</gene>
<keyword evidence="3" id="KW-0238">DNA-binding</keyword>
<dbReference type="HOGENOM" id="CLU_039613_6_1_9"/>
<proteinExistence type="inferred from homology"/>
<evidence type="ECO:0000259" key="5">
    <source>
        <dbReference type="PROSITE" id="PS50931"/>
    </source>
</evidence>
<reference evidence="6 7" key="1">
    <citation type="submission" date="2010-05" db="EMBL/GenBank/DDBJ databases">
        <title>Complete sequence of Thermincola sp. JR.</title>
        <authorList>
            <consortium name="US DOE Joint Genome Institute"/>
            <person name="Lucas S."/>
            <person name="Copeland A."/>
            <person name="Lapidus A."/>
            <person name="Cheng J.-F."/>
            <person name="Bruce D."/>
            <person name="Goodwin L."/>
            <person name="Pitluck S."/>
            <person name="Chertkov O."/>
            <person name="Detter J.C."/>
            <person name="Han C."/>
            <person name="Tapia R."/>
            <person name="Land M."/>
            <person name="Hauser L."/>
            <person name="Kyrpides N."/>
            <person name="Mikhailova N."/>
            <person name="Hazen T.C."/>
            <person name="Woyke T."/>
        </authorList>
    </citation>
    <scope>NUCLEOTIDE SEQUENCE [LARGE SCALE GENOMIC DNA]</scope>
    <source>
        <strain evidence="6 7">JR</strain>
    </source>
</reference>
<dbReference type="Gene3D" id="1.10.10.10">
    <property type="entry name" value="Winged helix-like DNA-binding domain superfamily/Winged helix DNA-binding domain"/>
    <property type="match status" value="1"/>
</dbReference>
<dbReference type="InterPro" id="IPR036390">
    <property type="entry name" value="WH_DNA-bd_sf"/>
</dbReference>
<organism evidence="6 7">
    <name type="scientific">Thermincola potens (strain JR)</name>
    <dbReference type="NCBI Taxonomy" id="635013"/>
    <lineage>
        <taxon>Bacteria</taxon>
        <taxon>Bacillati</taxon>
        <taxon>Bacillota</taxon>
        <taxon>Clostridia</taxon>
        <taxon>Eubacteriales</taxon>
        <taxon>Thermincolaceae</taxon>
        <taxon>Thermincola</taxon>
    </lineage>
</organism>
<dbReference type="eggNOG" id="COG0583">
    <property type="taxonomic scope" value="Bacteria"/>
</dbReference>
<dbReference type="Pfam" id="PF03466">
    <property type="entry name" value="LysR_substrate"/>
    <property type="match status" value="1"/>
</dbReference>
<comment type="similarity">
    <text evidence="1">Belongs to the LysR transcriptional regulatory family.</text>
</comment>
<dbReference type="SUPFAM" id="SSF46785">
    <property type="entry name" value="Winged helix' DNA-binding domain"/>
    <property type="match status" value="1"/>
</dbReference>
<evidence type="ECO:0000256" key="2">
    <source>
        <dbReference type="ARBA" id="ARBA00023015"/>
    </source>
</evidence>
<evidence type="ECO:0000313" key="6">
    <source>
        <dbReference type="EMBL" id="ADG81386.1"/>
    </source>
</evidence>
<dbReference type="Pfam" id="PF00126">
    <property type="entry name" value="HTH_1"/>
    <property type="match status" value="1"/>
</dbReference>
<dbReference type="GO" id="GO:0003700">
    <property type="term" value="F:DNA-binding transcription factor activity"/>
    <property type="evidence" value="ECO:0007669"/>
    <property type="project" value="InterPro"/>
</dbReference>
<dbReference type="InterPro" id="IPR000847">
    <property type="entry name" value="LysR_HTH_N"/>
</dbReference>
<dbReference type="AlphaFoldDB" id="D5XB66"/>
<dbReference type="STRING" id="635013.TherJR_0505"/>
<keyword evidence="7" id="KW-1185">Reference proteome</keyword>
<evidence type="ECO:0000256" key="3">
    <source>
        <dbReference type="ARBA" id="ARBA00023125"/>
    </source>
</evidence>
<dbReference type="OrthoDB" id="9785745at2"/>
<dbReference type="PANTHER" id="PTHR30126:SF64">
    <property type="entry name" value="HTH-TYPE TRANSCRIPTIONAL REGULATOR CITR"/>
    <property type="match status" value="1"/>
</dbReference>
<name>D5XB66_THEPJ</name>
<dbReference type="PROSITE" id="PS50931">
    <property type="entry name" value="HTH_LYSR"/>
    <property type="match status" value="1"/>
</dbReference>
<protein>
    <submittedName>
        <fullName evidence="6">Transcriptional regulator, LysR family</fullName>
    </submittedName>
</protein>